<sequence length="208" mass="23885">MRTIDSTGEFVKLVDVLGGKTISLDGTDGMINPLEVNAVAVREKVDDLGKNVQEIDEVTSFNQHKHKLSTFYGLMNPDAKAKDKQLFRIVIDQFYKDIGLWSADPDKQTNITNLNPEDYPTFSELLQYLRELVYEDQSFKNVRPNISEDRLKQYQSIELTLQDIISSNGAMFDGHTTIENFKQYPIINFSIRQLNAMGTKLKRHNYLT</sequence>
<dbReference type="AlphaFoldDB" id="A0A380EA45"/>
<evidence type="ECO:0000313" key="1">
    <source>
        <dbReference type="EMBL" id="SUL28674.1"/>
    </source>
</evidence>
<evidence type="ECO:0000313" key="2">
    <source>
        <dbReference type="Proteomes" id="UP000254116"/>
    </source>
</evidence>
<dbReference type="Proteomes" id="UP000254116">
    <property type="component" value="Unassembled WGS sequence"/>
</dbReference>
<accession>A0A380EA45</accession>
<dbReference type="EMBL" id="UHBY01000001">
    <property type="protein sequence ID" value="SUL28674.1"/>
    <property type="molecule type" value="Genomic_DNA"/>
</dbReference>
<name>A0A380EA45_STAAU</name>
<proteinExistence type="predicted"/>
<gene>
    <name evidence="1" type="ORF">NCTC10702_00039</name>
</gene>
<reference evidence="1 2" key="1">
    <citation type="submission" date="2018-06" db="EMBL/GenBank/DDBJ databases">
        <authorList>
            <consortium name="Pathogen Informatics"/>
            <person name="Doyle S."/>
        </authorList>
    </citation>
    <scope>NUCLEOTIDE SEQUENCE [LARGE SCALE GENOMIC DNA]</scope>
    <source>
        <strain evidence="1 2">NCTC10702</strain>
    </source>
</reference>
<organism evidence="1 2">
    <name type="scientific">Staphylococcus aureus</name>
    <dbReference type="NCBI Taxonomy" id="1280"/>
    <lineage>
        <taxon>Bacteria</taxon>
        <taxon>Bacillati</taxon>
        <taxon>Bacillota</taxon>
        <taxon>Bacilli</taxon>
        <taxon>Bacillales</taxon>
        <taxon>Staphylococcaceae</taxon>
        <taxon>Staphylococcus</taxon>
    </lineage>
</organism>
<dbReference type="Gene3D" id="1.10.8.730">
    <property type="match status" value="1"/>
</dbReference>
<protein>
    <submittedName>
        <fullName evidence="1">ATPase TraE</fullName>
    </submittedName>
</protein>